<dbReference type="Proteomes" id="UP000219565">
    <property type="component" value="Unassembled WGS sequence"/>
</dbReference>
<sequence length="445" mass="48630">MNARYAIRWAAEHGLPRLALRARYHLGDPFARLLSGAEGRDDPYPLLEQLRGTGGVRTGPLGYAAFDYQLCREILRDRRFGVRTPIDPAVPGPLRRYAERVVLPPNPIEAPSMFMLDPPEHSRLRKPVASAFTPRAVARLGDRVREVTTELLDAMAARGSADLIGDFAAQVPTAIIGEMLGFPAADREMFLRWGDAITPLLDVGIPWRAHRRAMAATKAMEGYLAAHIEKSRREPREDIFSVLVSSGELSTLELMASANVLMGAGFETTVNLIGNAIPLLLGHPDQLELLRAEPERWPGAIEEVLRFDPPVQMTARRVLEPVESGAGVSLEPGRLMMVSLAGANRDPVKFPDPARFDVTRANAKEHLSFGSGVHVCIGASLARLEAVHALPALFERFPDLRLDGEPRRRGLCTLHGYQQMPALLGRPAGARAVPSMASGDRTPGS</sequence>
<dbReference type="InterPro" id="IPR002397">
    <property type="entry name" value="Cyt_P450_B"/>
</dbReference>
<dbReference type="InterPro" id="IPR036396">
    <property type="entry name" value="Cyt_P450_sf"/>
</dbReference>
<dbReference type="PRINTS" id="PR00385">
    <property type="entry name" value="P450"/>
</dbReference>
<keyword evidence="7 8" id="KW-0503">Monooxygenase</keyword>
<gene>
    <name evidence="9" type="ORF">SAMN04244553_6183</name>
</gene>
<dbReference type="GO" id="GO:0008395">
    <property type="term" value="F:steroid hydroxylase activity"/>
    <property type="evidence" value="ECO:0007669"/>
    <property type="project" value="TreeGrafter"/>
</dbReference>
<dbReference type="RefSeq" id="WP_097248118.1">
    <property type="nucleotide sequence ID" value="NZ_OBEG01000008.1"/>
</dbReference>
<dbReference type="EMBL" id="OBEG01000008">
    <property type="protein sequence ID" value="SNY89176.1"/>
    <property type="molecule type" value="Genomic_DNA"/>
</dbReference>
<keyword evidence="6 8" id="KW-0408">Iron</keyword>
<name>A0A285LZW9_9NOCA</name>
<reference evidence="9 10" key="1">
    <citation type="submission" date="2017-09" db="EMBL/GenBank/DDBJ databases">
        <authorList>
            <person name="Ehlers B."/>
            <person name="Leendertz F.H."/>
        </authorList>
    </citation>
    <scope>NUCLEOTIDE SEQUENCE [LARGE SCALE GENOMIC DNA]</scope>
    <source>
        <strain evidence="9 10">DSM 45537</strain>
    </source>
</reference>
<dbReference type="GO" id="GO:0036199">
    <property type="term" value="F:cholest-4-en-3-one 26-monooxygenase activity"/>
    <property type="evidence" value="ECO:0007669"/>
    <property type="project" value="TreeGrafter"/>
</dbReference>
<dbReference type="SUPFAM" id="SSF48264">
    <property type="entry name" value="Cytochrome P450"/>
    <property type="match status" value="1"/>
</dbReference>
<keyword evidence="5 8" id="KW-0560">Oxidoreductase</keyword>
<dbReference type="Gene3D" id="1.10.630.10">
    <property type="entry name" value="Cytochrome P450"/>
    <property type="match status" value="1"/>
</dbReference>
<dbReference type="PRINTS" id="PR00359">
    <property type="entry name" value="BP450"/>
</dbReference>
<proteinExistence type="inferred from homology"/>
<dbReference type="AlphaFoldDB" id="A0A285LZW9"/>
<evidence type="ECO:0000256" key="5">
    <source>
        <dbReference type="ARBA" id="ARBA00023002"/>
    </source>
</evidence>
<dbReference type="STRING" id="1379680.GCA_001612615_01131"/>
<dbReference type="Pfam" id="PF00067">
    <property type="entry name" value="p450"/>
    <property type="match status" value="1"/>
</dbReference>
<dbReference type="InterPro" id="IPR001128">
    <property type="entry name" value="Cyt_P450"/>
</dbReference>
<dbReference type="OrthoDB" id="142769at2"/>
<dbReference type="InterPro" id="IPR017972">
    <property type="entry name" value="Cyt_P450_CS"/>
</dbReference>
<dbReference type="CDD" id="cd20625">
    <property type="entry name" value="CYP164-like"/>
    <property type="match status" value="1"/>
</dbReference>
<keyword evidence="4 8" id="KW-0479">Metal-binding</keyword>
<dbReference type="PANTHER" id="PTHR46696">
    <property type="entry name" value="P450, PUTATIVE (EUROFUNG)-RELATED"/>
    <property type="match status" value="1"/>
</dbReference>
<dbReference type="GO" id="GO:0005506">
    <property type="term" value="F:iron ion binding"/>
    <property type="evidence" value="ECO:0007669"/>
    <property type="project" value="InterPro"/>
</dbReference>
<evidence type="ECO:0000313" key="10">
    <source>
        <dbReference type="Proteomes" id="UP000219565"/>
    </source>
</evidence>
<dbReference type="PANTHER" id="PTHR46696:SF4">
    <property type="entry name" value="BIOTIN BIOSYNTHESIS CYTOCHROME P450"/>
    <property type="match status" value="1"/>
</dbReference>
<evidence type="ECO:0000256" key="8">
    <source>
        <dbReference type="RuleBase" id="RU000461"/>
    </source>
</evidence>
<organism evidence="9 10">
    <name type="scientific">Nocardia amikacinitolerans</name>
    <dbReference type="NCBI Taxonomy" id="756689"/>
    <lineage>
        <taxon>Bacteria</taxon>
        <taxon>Bacillati</taxon>
        <taxon>Actinomycetota</taxon>
        <taxon>Actinomycetes</taxon>
        <taxon>Mycobacteriales</taxon>
        <taxon>Nocardiaceae</taxon>
        <taxon>Nocardia</taxon>
    </lineage>
</organism>
<dbReference type="GO" id="GO:0020037">
    <property type="term" value="F:heme binding"/>
    <property type="evidence" value="ECO:0007669"/>
    <property type="project" value="InterPro"/>
</dbReference>
<evidence type="ECO:0000256" key="2">
    <source>
        <dbReference type="ARBA" id="ARBA00010617"/>
    </source>
</evidence>
<accession>A0A285LZW9</accession>
<evidence type="ECO:0000256" key="3">
    <source>
        <dbReference type="ARBA" id="ARBA00022617"/>
    </source>
</evidence>
<dbReference type="GO" id="GO:0006707">
    <property type="term" value="P:cholesterol catabolic process"/>
    <property type="evidence" value="ECO:0007669"/>
    <property type="project" value="TreeGrafter"/>
</dbReference>
<evidence type="ECO:0008006" key="11">
    <source>
        <dbReference type="Google" id="ProtNLM"/>
    </source>
</evidence>
<comment type="cofactor">
    <cofactor evidence="1">
        <name>heme</name>
        <dbReference type="ChEBI" id="CHEBI:30413"/>
    </cofactor>
</comment>
<evidence type="ECO:0000256" key="4">
    <source>
        <dbReference type="ARBA" id="ARBA00022723"/>
    </source>
</evidence>
<comment type="similarity">
    <text evidence="2 8">Belongs to the cytochrome P450 family.</text>
</comment>
<dbReference type="FunFam" id="1.10.630.10:FF:000018">
    <property type="entry name" value="Cytochrome P450 monooxygenase"/>
    <property type="match status" value="1"/>
</dbReference>
<keyword evidence="3 8" id="KW-0349">Heme</keyword>
<evidence type="ECO:0000256" key="6">
    <source>
        <dbReference type="ARBA" id="ARBA00023004"/>
    </source>
</evidence>
<dbReference type="PROSITE" id="PS00086">
    <property type="entry name" value="CYTOCHROME_P450"/>
    <property type="match status" value="1"/>
</dbReference>
<protein>
    <recommendedName>
        <fullName evidence="11">Cytochrome P450</fullName>
    </recommendedName>
</protein>
<evidence type="ECO:0000256" key="7">
    <source>
        <dbReference type="ARBA" id="ARBA00023033"/>
    </source>
</evidence>
<evidence type="ECO:0000313" key="9">
    <source>
        <dbReference type="EMBL" id="SNY89176.1"/>
    </source>
</evidence>
<evidence type="ECO:0000256" key="1">
    <source>
        <dbReference type="ARBA" id="ARBA00001971"/>
    </source>
</evidence>
<keyword evidence="10" id="KW-1185">Reference proteome</keyword>